<dbReference type="EMBL" id="FOCX01000002">
    <property type="protein sequence ID" value="SEN23187.1"/>
    <property type="molecule type" value="Genomic_DNA"/>
</dbReference>
<keyword evidence="3" id="KW-1185">Reference proteome</keyword>
<keyword evidence="1" id="KW-1133">Transmembrane helix</keyword>
<organism evidence="2 3">
    <name type="scientific">Halorientalis persicus</name>
    <dbReference type="NCBI Taxonomy" id="1367881"/>
    <lineage>
        <taxon>Archaea</taxon>
        <taxon>Methanobacteriati</taxon>
        <taxon>Methanobacteriota</taxon>
        <taxon>Stenosarchaea group</taxon>
        <taxon>Halobacteria</taxon>
        <taxon>Halobacteriales</taxon>
        <taxon>Haloarculaceae</taxon>
        <taxon>Halorientalis</taxon>
    </lineage>
</organism>
<accession>A0A1H8EWA6</accession>
<dbReference type="AlphaFoldDB" id="A0A1H8EWA6"/>
<dbReference type="Proteomes" id="UP000198775">
    <property type="component" value="Unassembled WGS sequence"/>
</dbReference>
<keyword evidence="1" id="KW-0812">Transmembrane</keyword>
<gene>
    <name evidence="2" type="ORF">SAMN05216388_1002113</name>
</gene>
<evidence type="ECO:0000313" key="2">
    <source>
        <dbReference type="EMBL" id="SEN23187.1"/>
    </source>
</evidence>
<evidence type="ECO:0000256" key="1">
    <source>
        <dbReference type="SAM" id="Phobius"/>
    </source>
</evidence>
<protein>
    <submittedName>
        <fullName evidence="2">Uncharacterized protein</fullName>
    </submittedName>
</protein>
<name>A0A1H8EWA6_9EURY</name>
<reference evidence="3" key="1">
    <citation type="submission" date="2016-10" db="EMBL/GenBank/DDBJ databases">
        <authorList>
            <person name="Varghese N."/>
            <person name="Submissions S."/>
        </authorList>
    </citation>
    <scope>NUCLEOTIDE SEQUENCE [LARGE SCALE GENOMIC DNA]</scope>
    <source>
        <strain evidence="3">IBRC-M 10043</strain>
    </source>
</reference>
<evidence type="ECO:0000313" key="3">
    <source>
        <dbReference type="Proteomes" id="UP000198775"/>
    </source>
</evidence>
<keyword evidence="1" id="KW-0472">Membrane</keyword>
<proteinExistence type="predicted"/>
<sequence length="86" mass="8856">MARRRLALAGTSPFSVSALVLVMTQLTGRSVRDLGIVSTLVDAVVAFARGRPKAGALLLGAAALSARIPGLGVAVSVLLRVYRKLA</sequence>
<feature type="transmembrane region" description="Helical" evidence="1">
    <location>
        <begin position="57"/>
        <end position="82"/>
    </location>
</feature>